<dbReference type="GO" id="GO:0016020">
    <property type="term" value="C:membrane"/>
    <property type="evidence" value="ECO:0007669"/>
    <property type="project" value="InterPro"/>
</dbReference>
<protein>
    <submittedName>
        <fullName evidence="9">Cobalt-zinc-cadmium resistance protein CzcB</fullName>
    </submittedName>
</protein>
<dbReference type="Pfam" id="PF25917">
    <property type="entry name" value="BSH_RND"/>
    <property type="match status" value="1"/>
</dbReference>
<dbReference type="GO" id="GO:0060003">
    <property type="term" value="P:copper ion export"/>
    <property type="evidence" value="ECO:0007669"/>
    <property type="project" value="TreeGrafter"/>
</dbReference>
<evidence type="ECO:0000259" key="6">
    <source>
        <dbReference type="Pfam" id="PF25917"/>
    </source>
</evidence>
<organism evidence="9 10">
    <name type="scientific">Variibacter gotjawalensis</name>
    <dbReference type="NCBI Taxonomy" id="1333996"/>
    <lineage>
        <taxon>Bacteria</taxon>
        <taxon>Pseudomonadati</taxon>
        <taxon>Pseudomonadota</taxon>
        <taxon>Alphaproteobacteria</taxon>
        <taxon>Hyphomicrobiales</taxon>
        <taxon>Nitrobacteraceae</taxon>
        <taxon>Variibacter</taxon>
    </lineage>
</organism>
<dbReference type="Pfam" id="PF25967">
    <property type="entry name" value="RND-MFP_C"/>
    <property type="match status" value="1"/>
</dbReference>
<dbReference type="Gene3D" id="2.40.50.100">
    <property type="match status" value="1"/>
</dbReference>
<dbReference type="InterPro" id="IPR058792">
    <property type="entry name" value="Beta-barrel_RND_2"/>
</dbReference>
<dbReference type="SUPFAM" id="SSF111369">
    <property type="entry name" value="HlyD-like secretion proteins"/>
    <property type="match status" value="1"/>
</dbReference>
<dbReference type="Pfam" id="PF25954">
    <property type="entry name" value="Beta-barrel_RND_2"/>
    <property type="match status" value="1"/>
</dbReference>
<evidence type="ECO:0000313" key="9">
    <source>
        <dbReference type="EMBL" id="BAT60064.1"/>
    </source>
</evidence>
<proteinExistence type="inferred from homology"/>
<feature type="domain" description="Multidrug resistance protein MdtA-like C-terminal permuted SH3" evidence="8">
    <location>
        <begin position="357"/>
        <end position="411"/>
    </location>
</feature>
<dbReference type="PANTHER" id="PTHR30097">
    <property type="entry name" value="CATION EFFLUX SYSTEM PROTEIN CUSB"/>
    <property type="match status" value="1"/>
</dbReference>
<evidence type="ECO:0000259" key="8">
    <source>
        <dbReference type="Pfam" id="PF25967"/>
    </source>
</evidence>
<keyword evidence="4" id="KW-0175">Coiled coil</keyword>
<feature type="region of interest" description="Disordered" evidence="5">
    <location>
        <begin position="1"/>
        <end position="20"/>
    </location>
</feature>
<feature type="domain" description="Multidrug resistance protein MdtA-like barrel-sandwich hybrid" evidence="6">
    <location>
        <begin position="111"/>
        <end position="267"/>
    </location>
</feature>
<dbReference type="Gene3D" id="1.10.287.470">
    <property type="entry name" value="Helix hairpin bin"/>
    <property type="match status" value="1"/>
</dbReference>
<dbReference type="InterPro" id="IPR051909">
    <property type="entry name" value="MFP_Cation_Efflux"/>
</dbReference>
<evidence type="ECO:0000256" key="5">
    <source>
        <dbReference type="SAM" id="MobiDB-lite"/>
    </source>
</evidence>
<dbReference type="OrthoDB" id="9806939at2"/>
<dbReference type="Gene3D" id="2.40.30.170">
    <property type="match status" value="1"/>
</dbReference>
<dbReference type="Gene3D" id="2.40.420.20">
    <property type="match status" value="1"/>
</dbReference>
<evidence type="ECO:0000256" key="1">
    <source>
        <dbReference type="ARBA" id="ARBA00004196"/>
    </source>
</evidence>
<dbReference type="Proteomes" id="UP000236884">
    <property type="component" value="Chromosome"/>
</dbReference>
<dbReference type="PANTHER" id="PTHR30097:SF15">
    <property type="entry name" value="CATION EFFLUX SYSTEM PROTEIN CUSB"/>
    <property type="match status" value="1"/>
</dbReference>
<evidence type="ECO:0000259" key="7">
    <source>
        <dbReference type="Pfam" id="PF25954"/>
    </source>
</evidence>
<name>A0A0S3PWA1_9BRAD</name>
<comment type="subcellular location">
    <subcellularLocation>
        <location evidence="1">Cell envelope</location>
    </subcellularLocation>
</comment>
<evidence type="ECO:0000256" key="4">
    <source>
        <dbReference type="SAM" id="Coils"/>
    </source>
</evidence>
<comment type="similarity">
    <text evidence="2">Belongs to the membrane fusion protein (MFP) (TC 8.A.1) family.</text>
</comment>
<dbReference type="InterPro" id="IPR058627">
    <property type="entry name" value="MdtA-like_C"/>
</dbReference>
<dbReference type="EMBL" id="AP014946">
    <property type="protein sequence ID" value="BAT60064.1"/>
    <property type="molecule type" value="Genomic_DNA"/>
</dbReference>
<dbReference type="FunFam" id="2.40.30.170:FF:000010">
    <property type="entry name" value="Efflux RND transporter periplasmic adaptor subunit"/>
    <property type="match status" value="1"/>
</dbReference>
<sequence>MSEEHSPPPPQTLPASPQPKSRVRPLGILLLLAIVAGGGYAWWKYQEKPPEPAAKPEAARGAGKPFYPTQQQWASLTVEPIQRRVFRPEITTEGKITIDEDTSTPVFSPYAGRVIRLMVRPGDKIMRGQPLFTIEATDAVQAQNDYIAALSALNKSRSQLNLAQSVERRLRDLSEAKAISQREYQAAQADLVSAQNDVRSAETAREAVRNRLRILGRTDQEIDEFEKSGKMTSETTITSPLEGTVVQRKVGPGQYISAGSSDPLFVVGDLSRVWVLAYVRESEAANVKVGQAMYFKVLGSNELPRGANIAYIAASLDPATRRLTARAVVSNPEGRLRPEMFVSTTILTGEGDYYPAVPRDAVLYEGETARVWVVTPDNGVELRFIKPGLLNDRFLQVLDGVRVGERVIVKGSVFIDREGQGG</sequence>
<reference evidence="9 10" key="1">
    <citation type="submission" date="2015-08" db="EMBL/GenBank/DDBJ databases">
        <title>Investigation of the bacterial diversity of lava forest soil.</title>
        <authorList>
            <person name="Lee J.S."/>
        </authorList>
    </citation>
    <scope>NUCLEOTIDE SEQUENCE [LARGE SCALE GENOMIC DNA]</scope>
    <source>
        <strain evidence="9 10">GJW-30</strain>
    </source>
</reference>
<feature type="domain" description="CusB-like beta-barrel" evidence="7">
    <location>
        <begin position="272"/>
        <end position="346"/>
    </location>
</feature>
<dbReference type="KEGG" id="vgo:GJW-30_1_02599"/>
<dbReference type="AlphaFoldDB" id="A0A0S3PWA1"/>
<evidence type="ECO:0000256" key="3">
    <source>
        <dbReference type="ARBA" id="ARBA00022448"/>
    </source>
</evidence>
<dbReference type="GO" id="GO:0046914">
    <property type="term" value="F:transition metal ion binding"/>
    <property type="evidence" value="ECO:0007669"/>
    <property type="project" value="TreeGrafter"/>
</dbReference>
<evidence type="ECO:0000256" key="2">
    <source>
        <dbReference type="ARBA" id="ARBA00009477"/>
    </source>
</evidence>
<keyword evidence="3" id="KW-0813">Transport</keyword>
<dbReference type="InterPro" id="IPR006143">
    <property type="entry name" value="RND_pump_MFP"/>
</dbReference>
<dbReference type="GO" id="GO:0030288">
    <property type="term" value="C:outer membrane-bounded periplasmic space"/>
    <property type="evidence" value="ECO:0007669"/>
    <property type="project" value="TreeGrafter"/>
</dbReference>
<feature type="coiled-coil region" evidence="4">
    <location>
        <begin position="163"/>
        <end position="211"/>
    </location>
</feature>
<dbReference type="GO" id="GO:0015679">
    <property type="term" value="P:plasma membrane copper ion transport"/>
    <property type="evidence" value="ECO:0007669"/>
    <property type="project" value="TreeGrafter"/>
</dbReference>
<dbReference type="NCBIfam" id="TIGR01730">
    <property type="entry name" value="RND_mfp"/>
    <property type="match status" value="1"/>
</dbReference>
<accession>A0A0S3PWA1</accession>
<gene>
    <name evidence="9" type="primary">czcB_2</name>
    <name evidence="9" type="ORF">GJW-30_1_02599</name>
</gene>
<keyword evidence="10" id="KW-1185">Reference proteome</keyword>
<dbReference type="GO" id="GO:0022857">
    <property type="term" value="F:transmembrane transporter activity"/>
    <property type="evidence" value="ECO:0007669"/>
    <property type="project" value="InterPro"/>
</dbReference>
<evidence type="ECO:0000313" key="10">
    <source>
        <dbReference type="Proteomes" id="UP000236884"/>
    </source>
</evidence>
<dbReference type="InterPro" id="IPR058625">
    <property type="entry name" value="MdtA-like_BSH"/>
</dbReference>